<name>A0AAV9A8T7_ACOGR</name>
<comment type="caution">
    <text evidence="1">The sequence shown here is derived from an EMBL/GenBank/DDBJ whole genome shotgun (WGS) entry which is preliminary data.</text>
</comment>
<keyword evidence="2" id="KW-1185">Reference proteome</keyword>
<dbReference type="Proteomes" id="UP001179952">
    <property type="component" value="Unassembled WGS sequence"/>
</dbReference>
<organism evidence="1 2">
    <name type="scientific">Acorus gramineus</name>
    <name type="common">Dwarf sweet flag</name>
    <dbReference type="NCBI Taxonomy" id="55184"/>
    <lineage>
        <taxon>Eukaryota</taxon>
        <taxon>Viridiplantae</taxon>
        <taxon>Streptophyta</taxon>
        <taxon>Embryophyta</taxon>
        <taxon>Tracheophyta</taxon>
        <taxon>Spermatophyta</taxon>
        <taxon>Magnoliopsida</taxon>
        <taxon>Liliopsida</taxon>
        <taxon>Acoraceae</taxon>
        <taxon>Acorus</taxon>
    </lineage>
</organism>
<proteinExistence type="predicted"/>
<reference evidence="1" key="1">
    <citation type="journal article" date="2023" name="Nat. Commun.">
        <title>Diploid and tetraploid genomes of Acorus and the evolution of monocots.</title>
        <authorList>
            <person name="Ma L."/>
            <person name="Liu K.W."/>
            <person name="Li Z."/>
            <person name="Hsiao Y.Y."/>
            <person name="Qi Y."/>
            <person name="Fu T."/>
            <person name="Tang G.D."/>
            <person name="Zhang D."/>
            <person name="Sun W.H."/>
            <person name="Liu D.K."/>
            <person name="Li Y."/>
            <person name="Chen G.Z."/>
            <person name="Liu X.D."/>
            <person name="Liao X.Y."/>
            <person name="Jiang Y.T."/>
            <person name="Yu X."/>
            <person name="Hao Y."/>
            <person name="Huang J."/>
            <person name="Zhao X.W."/>
            <person name="Ke S."/>
            <person name="Chen Y.Y."/>
            <person name="Wu W.L."/>
            <person name="Hsu J.L."/>
            <person name="Lin Y.F."/>
            <person name="Huang M.D."/>
            <person name="Li C.Y."/>
            <person name="Huang L."/>
            <person name="Wang Z.W."/>
            <person name="Zhao X."/>
            <person name="Zhong W.Y."/>
            <person name="Peng D.H."/>
            <person name="Ahmad S."/>
            <person name="Lan S."/>
            <person name="Zhang J.S."/>
            <person name="Tsai W.C."/>
            <person name="Van de Peer Y."/>
            <person name="Liu Z.J."/>
        </authorList>
    </citation>
    <scope>NUCLEOTIDE SEQUENCE</scope>
    <source>
        <strain evidence="1">SCP</strain>
    </source>
</reference>
<evidence type="ECO:0000313" key="2">
    <source>
        <dbReference type="Proteomes" id="UP001179952"/>
    </source>
</evidence>
<gene>
    <name evidence="1" type="ORF">QJS04_geneDACA013320</name>
</gene>
<protein>
    <submittedName>
        <fullName evidence="1">Uncharacterized protein</fullName>
    </submittedName>
</protein>
<accession>A0AAV9A8T7</accession>
<dbReference type="EMBL" id="JAUJYN010000011">
    <property type="protein sequence ID" value="KAK1260584.1"/>
    <property type="molecule type" value="Genomic_DNA"/>
</dbReference>
<evidence type="ECO:0000313" key="1">
    <source>
        <dbReference type="EMBL" id="KAK1260584.1"/>
    </source>
</evidence>
<sequence>MLKWEIELSPFDLRYIPRNAIKGQVVIDVLADLTLPSVEVFLVDNQEACSGWPHLDFEC</sequence>
<dbReference type="AlphaFoldDB" id="A0AAV9A8T7"/>
<reference evidence="1" key="2">
    <citation type="submission" date="2023-06" db="EMBL/GenBank/DDBJ databases">
        <authorList>
            <person name="Ma L."/>
            <person name="Liu K.-W."/>
            <person name="Li Z."/>
            <person name="Hsiao Y.-Y."/>
            <person name="Qi Y."/>
            <person name="Fu T."/>
            <person name="Tang G."/>
            <person name="Zhang D."/>
            <person name="Sun W.-H."/>
            <person name="Liu D.-K."/>
            <person name="Li Y."/>
            <person name="Chen G.-Z."/>
            <person name="Liu X.-D."/>
            <person name="Liao X.-Y."/>
            <person name="Jiang Y.-T."/>
            <person name="Yu X."/>
            <person name="Hao Y."/>
            <person name="Huang J."/>
            <person name="Zhao X.-W."/>
            <person name="Ke S."/>
            <person name="Chen Y.-Y."/>
            <person name="Wu W.-L."/>
            <person name="Hsu J.-L."/>
            <person name="Lin Y.-F."/>
            <person name="Huang M.-D."/>
            <person name="Li C.-Y."/>
            <person name="Huang L."/>
            <person name="Wang Z.-W."/>
            <person name="Zhao X."/>
            <person name="Zhong W.-Y."/>
            <person name="Peng D.-H."/>
            <person name="Ahmad S."/>
            <person name="Lan S."/>
            <person name="Zhang J.-S."/>
            <person name="Tsai W.-C."/>
            <person name="Van De Peer Y."/>
            <person name="Liu Z.-J."/>
        </authorList>
    </citation>
    <scope>NUCLEOTIDE SEQUENCE</scope>
    <source>
        <strain evidence="1">SCP</strain>
        <tissue evidence="1">Leaves</tissue>
    </source>
</reference>